<accession>A0ABX1J303</accession>
<dbReference type="Proteomes" id="UP000715441">
    <property type="component" value="Unassembled WGS sequence"/>
</dbReference>
<dbReference type="RefSeq" id="WP_168512866.1">
    <property type="nucleotide sequence ID" value="NZ_JAAXLS010000003.1"/>
</dbReference>
<sequence length="333" mass="34712">MIKTSIGLVVFLVAAVFCGVVVVNTLTKPFDGNHYEAVFTDATGLVSGADVLIGGVRAGRVGDVRIDHGQAVVGFDVDPGQHIPADVRLAIRYADLLGGRVVTILPGPSGPQGLPALVPGTRVPVGRTQPAVDLTTLLGGFRPLFDAIDPAQVNQLTGEIIALFQGEGGTVQSLLTHTISVTQELVSRRAVLSSVLTNLNSLVDFSLTHRTDFQQLLGSLNTLVTGLAQDRGQIADAIDAGTTLAGTLSGAVDKIRPELRPLLDSLTGAATTFTHNSAAFTDAVGRAPALLDNLDRALDYGGWVNIYVCNLNLDTGPLGEIDLSGGPHSQVCR</sequence>
<keyword evidence="4" id="KW-1185">Reference proteome</keyword>
<dbReference type="InterPro" id="IPR052336">
    <property type="entry name" value="MlaD_Phospholipid_Transporter"/>
</dbReference>
<organism evidence="3 4">
    <name type="scientific">Amycolatopsis acididurans</name>
    <dbReference type="NCBI Taxonomy" id="2724524"/>
    <lineage>
        <taxon>Bacteria</taxon>
        <taxon>Bacillati</taxon>
        <taxon>Actinomycetota</taxon>
        <taxon>Actinomycetes</taxon>
        <taxon>Pseudonocardiales</taxon>
        <taxon>Pseudonocardiaceae</taxon>
        <taxon>Amycolatopsis</taxon>
    </lineage>
</organism>
<dbReference type="Pfam" id="PF02470">
    <property type="entry name" value="MlaD"/>
    <property type="match status" value="1"/>
</dbReference>
<feature type="domain" description="Mammalian cell entry C-terminal" evidence="2">
    <location>
        <begin position="117"/>
        <end position="309"/>
    </location>
</feature>
<evidence type="ECO:0000313" key="4">
    <source>
        <dbReference type="Proteomes" id="UP000715441"/>
    </source>
</evidence>
<reference evidence="3 4" key="1">
    <citation type="submission" date="2020-04" db="EMBL/GenBank/DDBJ databases">
        <title>Novel species.</title>
        <authorList>
            <person name="Teo W.F.A."/>
            <person name="Lipun K."/>
            <person name="Srisuk N."/>
            <person name="Duangmal K."/>
        </authorList>
    </citation>
    <scope>NUCLEOTIDE SEQUENCE [LARGE SCALE GENOMIC DNA]</scope>
    <source>
        <strain evidence="3 4">K13G38</strain>
    </source>
</reference>
<dbReference type="PANTHER" id="PTHR33371:SF17">
    <property type="entry name" value="MCE-FAMILY PROTEIN MCE1B"/>
    <property type="match status" value="1"/>
</dbReference>
<evidence type="ECO:0000259" key="1">
    <source>
        <dbReference type="Pfam" id="PF02470"/>
    </source>
</evidence>
<dbReference type="PANTHER" id="PTHR33371">
    <property type="entry name" value="INTERMEMBRANE PHOSPHOLIPID TRANSPORT SYSTEM BINDING PROTEIN MLAD-RELATED"/>
    <property type="match status" value="1"/>
</dbReference>
<dbReference type="InterPro" id="IPR024516">
    <property type="entry name" value="Mce_C"/>
</dbReference>
<comment type="caution">
    <text evidence="3">The sequence shown here is derived from an EMBL/GenBank/DDBJ whole genome shotgun (WGS) entry which is preliminary data.</text>
</comment>
<dbReference type="InterPro" id="IPR005693">
    <property type="entry name" value="Mce"/>
</dbReference>
<protein>
    <submittedName>
        <fullName evidence="3">MCE family protein</fullName>
    </submittedName>
</protein>
<name>A0ABX1J303_9PSEU</name>
<dbReference type="EMBL" id="JAAXLS010000003">
    <property type="protein sequence ID" value="NKQ52715.1"/>
    <property type="molecule type" value="Genomic_DNA"/>
</dbReference>
<evidence type="ECO:0000313" key="3">
    <source>
        <dbReference type="EMBL" id="NKQ52715.1"/>
    </source>
</evidence>
<feature type="domain" description="Mce/MlaD" evidence="1">
    <location>
        <begin position="32"/>
        <end position="107"/>
    </location>
</feature>
<dbReference type="NCBIfam" id="TIGR00996">
    <property type="entry name" value="Mtu_fam_mce"/>
    <property type="match status" value="1"/>
</dbReference>
<proteinExistence type="predicted"/>
<dbReference type="Pfam" id="PF11887">
    <property type="entry name" value="Mce4_CUP1"/>
    <property type="match status" value="1"/>
</dbReference>
<evidence type="ECO:0000259" key="2">
    <source>
        <dbReference type="Pfam" id="PF11887"/>
    </source>
</evidence>
<gene>
    <name evidence="3" type="ORF">HFP15_07455</name>
</gene>
<dbReference type="InterPro" id="IPR003399">
    <property type="entry name" value="Mce/MlaD"/>
</dbReference>